<dbReference type="EMBL" id="JAAMPC010000015">
    <property type="protein sequence ID" value="KAG2256058.1"/>
    <property type="molecule type" value="Genomic_DNA"/>
</dbReference>
<reference evidence="2 3" key="1">
    <citation type="submission" date="2020-02" db="EMBL/GenBank/DDBJ databases">
        <authorList>
            <person name="Ma Q."/>
            <person name="Huang Y."/>
            <person name="Song X."/>
            <person name="Pei D."/>
        </authorList>
    </citation>
    <scope>NUCLEOTIDE SEQUENCE [LARGE SCALE GENOMIC DNA]</scope>
    <source>
        <strain evidence="2">Sxm20200214</strain>
        <tissue evidence="2">Leaf</tissue>
    </source>
</reference>
<dbReference type="AlphaFoldDB" id="A0A8X7PS64"/>
<dbReference type="Proteomes" id="UP000886595">
    <property type="component" value="Unassembled WGS sequence"/>
</dbReference>
<protein>
    <submittedName>
        <fullName evidence="2">Uncharacterized protein</fullName>
    </submittedName>
</protein>
<keyword evidence="3" id="KW-1185">Reference proteome</keyword>
<gene>
    <name evidence="2" type="ORF">Bca52824_075352</name>
</gene>
<evidence type="ECO:0000313" key="3">
    <source>
        <dbReference type="Proteomes" id="UP000886595"/>
    </source>
</evidence>
<evidence type="ECO:0000256" key="1">
    <source>
        <dbReference type="SAM" id="MobiDB-lite"/>
    </source>
</evidence>
<organism evidence="2 3">
    <name type="scientific">Brassica carinata</name>
    <name type="common">Ethiopian mustard</name>
    <name type="synonym">Abyssinian cabbage</name>
    <dbReference type="NCBI Taxonomy" id="52824"/>
    <lineage>
        <taxon>Eukaryota</taxon>
        <taxon>Viridiplantae</taxon>
        <taxon>Streptophyta</taxon>
        <taxon>Embryophyta</taxon>
        <taxon>Tracheophyta</taxon>
        <taxon>Spermatophyta</taxon>
        <taxon>Magnoliopsida</taxon>
        <taxon>eudicotyledons</taxon>
        <taxon>Gunneridae</taxon>
        <taxon>Pentapetalae</taxon>
        <taxon>rosids</taxon>
        <taxon>malvids</taxon>
        <taxon>Brassicales</taxon>
        <taxon>Brassicaceae</taxon>
        <taxon>Brassiceae</taxon>
        <taxon>Brassica</taxon>
    </lineage>
</organism>
<name>A0A8X7PS64_BRACI</name>
<evidence type="ECO:0000313" key="2">
    <source>
        <dbReference type="EMBL" id="KAG2256058.1"/>
    </source>
</evidence>
<sequence length="102" mass="11920">MAGDNNEKLEETTPTVNINPFQMQAMIVEITKQVQNNLIKRNEEANDFFYGTRQPRNRAVDRHARRTRGEAIERMISDDAYSFSGRSDVRSRRSYNPRVRAD</sequence>
<proteinExistence type="predicted"/>
<feature type="region of interest" description="Disordered" evidence="1">
    <location>
        <begin position="82"/>
        <end position="102"/>
    </location>
</feature>
<accession>A0A8X7PS64</accession>
<comment type="caution">
    <text evidence="2">The sequence shown here is derived from an EMBL/GenBank/DDBJ whole genome shotgun (WGS) entry which is preliminary data.</text>
</comment>